<feature type="non-terminal residue" evidence="1">
    <location>
        <position position="1"/>
    </location>
</feature>
<organism evidence="1 2">
    <name type="scientific">Pristionchus entomophagus</name>
    <dbReference type="NCBI Taxonomy" id="358040"/>
    <lineage>
        <taxon>Eukaryota</taxon>
        <taxon>Metazoa</taxon>
        <taxon>Ecdysozoa</taxon>
        <taxon>Nematoda</taxon>
        <taxon>Chromadorea</taxon>
        <taxon>Rhabditida</taxon>
        <taxon>Rhabditina</taxon>
        <taxon>Diplogasteromorpha</taxon>
        <taxon>Diplogasteroidea</taxon>
        <taxon>Neodiplogasteridae</taxon>
        <taxon>Pristionchus</taxon>
    </lineage>
</organism>
<dbReference type="EMBL" id="BTSX01000002">
    <property type="protein sequence ID" value="GMS86512.1"/>
    <property type="molecule type" value="Genomic_DNA"/>
</dbReference>
<keyword evidence="2" id="KW-1185">Reference proteome</keyword>
<accession>A0AAV5SUQ0</accession>
<name>A0AAV5SUQ0_9BILA</name>
<evidence type="ECO:0000313" key="2">
    <source>
        <dbReference type="Proteomes" id="UP001432027"/>
    </source>
</evidence>
<dbReference type="AlphaFoldDB" id="A0AAV5SUQ0"/>
<evidence type="ECO:0000313" key="1">
    <source>
        <dbReference type="EMBL" id="GMS86512.1"/>
    </source>
</evidence>
<reference evidence="1" key="1">
    <citation type="submission" date="2023-10" db="EMBL/GenBank/DDBJ databases">
        <title>Genome assembly of Pristionchus species.</title>
        <authorList>
            <person name="Yoshida K."/>
            <person name="Sommer R.J."/>
        </authorList>
    </citation>
    <scope>NUCLEOTIDE SEQUENCE</scope>
    <source>
        <strain evidence="1">RS0144</strain>
    </source>
</reference>
<gene>
    <name evidence="1" type="ORF">PENTCL1PPCAC_8687</name>
</gene>
<feature type="non-terminal residue" evidence="1">
    <location>
        <position position="87"/>
    </location>
</feature>
<sequence length="87" mass="9753">TGTKLESSAQAENDAKENQRDYDTTGFRIYGLNCATTFRDLTPKERLYAHYTAQAVFQGLLLTILQISPKSGGLFILLYRIFSAESI</sequence>
<comment type="caution">
    <text evidence="1">The sequence shown here is derived from an EMBL/GenBank/DDBJ whole genome shotgun (WGS) entry which is preliminary data.</text>
</comment>
<proteinExistence type="predicted"/>
<dbReference type="Proteomes" id="UP001432027">
    <property type="component" value="Unassembled WGS sequence"/>
</dbReference>
<protein>
    <submittedName>
        <fullName evidence="1">Uncharacterized protein</fullName>
    </submittedName>
</protein>